<accession>A0ABV6YHS3</accession>
<dbReference type="SUPFAM" id="SSF53613">
    <property type="entry name" value="Ribokinase-like"/>
    <property type="match status" value="1"/>
</dbReference>
<sequence length="316" mass="32934">MKPGISITCIGGAAVDRKYRALNAIRQGTSNPVLSERSFGGVARNVAENMARLGVTVSLASILGKDENGRALLDDLEGLGIGTQFMTISDRHATAEYVAVLQPDGELAVGLANMTIFDEMTPALLRRIEPDLQSSWFFADCNLPSETLHALVDIAHRQPLPLAIDAVSTPKVARLPRDLTGVGLLFLNLDEACAYLGASEEAPEKAAARLLACGATRVVLTLGKTGLVVADRSGVSQIGAVGAQIVDATGAGDALIGATLVALLKGHSLTEAAHLGTAAAALTVESTTSVRPDLSFALLETTLSLRADPTFEREPS</sequence>
<evidence type="ECO:0000313" key="5">
    <source>
        <dbReference type="Proteomes" id="UP001593940"/>
    </source>
</evidence>
<dbReference type="PANTHER" id="PTHR10584:SF166">
    <property type="entry name" value="RIBOKINASE"/>
    <property type="match status" value="1"/>
</dbReference>
<dbReference type="InterPro" id="IPR029056">
    <property type="entry name" value="Ribokinase-like"/>
</dbReference>
<dbReference type="Gene3D" id="3.40.1190.20">
    <property type="match status" value="1"/>
</dbReference>
<keyword evidence="5" id="KW-1185">Reference proteome</keyword>
<feature type="domain" description="Carbohydrate kinase PfkB" evidence="3">
    <location>
        <begin position="7"/>
        <end position="288"/>
    </location>
</feature>
<evidence type="ECO:0000259" key="3">
    <source>
        <dbReference type="Pfam" id="PF00294"/>
    </source>
</evidence>
<gene>
    <name evidence="4" type="ORF">ACETIH_29715</name>
</gene>
<dbReference type="GO" id="GO:0016301">
    <property type="term" value="F:kinase activity"/>
    <property type="evidence" value="ECO:0007669"/>
    <property type="project" value="UniProtKB-KW"/>
</dbReference>
<reference evidence="4 5" key="1">
    <citation type="submission" date="2024-09" db="EMBL/GenBank/DDBJ databases">
        <title>Nodulacao em especies de Leguminosae Basais da Amazonia e Caracterizacao dos Rizobios e Bacterias Associadas aos Nodulos.</title>
        <authorList>
            <person name="Jambeiro I.C.A."/>
            <person name="Lopes I.S."/>
            <person name="Aguiar E.R.G.R."/>
            <person name="Santos A.F.J."/>
            <person name="Dos Santos J.M.F."/>
            <person name="Gross E."/>
        </authorList>
    </citation>
    <scope>NUCLEOTIDE SEQUENCE [LARGE SCALE GENOMIC DNA]</scope>
    <source>
        <strain evidence="4 5">BRUESC1165</strain>
    </source>
</reference>
<keyword evidence="1" id="KW-0808">Transferase</keyword>
<comment type="caution">
    <text evidence="4">The sequence shown here is derived from an EMBL/GenBank/DDBJ whole genome shotgun (WGS) entry which is preliminary data.</text>
</comment>
<dbReference type="PANTHER" id="PTHR10584">
    <property type="entry name" value="SUGAR KINASE"/>
    <property type="match status" value="1"/>
</dbReference>
<dbReference type="Pfam" id="PF00294">
    <property type="entry name" value="PfkB"/>
    <property type="match status" value="1"/>
</dbReference>
<dbReference type="InterPro" id="IPR011611">
    <property type="entry name" value="PfkB_dom"/>
</dbReference>
<evidence type="ECO:0000256" key="2">
    <source>
        <dbReference type="ARBA" id="ARBA00022777"/>
    </source>
</evidence>
<dbReference type="InterPro" id="IPR002173">
    <property type="entry name" value="Carboh/pur_kinase_PfkB_CS"/>
</dbReference>
<evidence type="ECO:0000256" key="1">
    <source>
        <dbReference type="ARBA" id="ARBA00022679"/>
    </source>
</evidence>
<evidence type="ECO:0000313" key="4">
    <source>
        <dbReference type="EMBL" id="MFC1460822.1"/>
    </source>
</evidence>
<dbReference type="EMBL" id="JBHOMY010000127">
    <property type="protein sequence ID" value="MFC1460822.1"/>
    <property type="molecule type" value="Genomic_DNA"/>
</dbReference>
<organism evidence="4 5">
    <name type="scientific">Microvirga arabica</name>
    <dbReference type="NCBI Taxonomy" id="1128671"/>
    <lineage>
        <taxon>Bacteria</taxon>
        <taxon>Pseudomonadati</taxon>
        <taxon>Pseudomonadota</taxon>
        <taxon>Alphaproteobacteria</taxon>
        <taxon>Hyphomicrobiales</taxon>
        <taxon>Methylobacteriaceae</taxon>
        <taxon>Microvirga</taxon>
    </lineage>
</organism>
<dbReference type="RefSeq" id="WP_377031944.1">
    <property type="nucleotide sequence ID" value="NZ_JBHOMY010000127.1"/>
</dbReference>
<dbReference type="CDD" id="cd01941">
    <property type="entry name" value="YeiC_kinase_like"/>
    <property type="match status" value="1"/>
</dbReference>
<proteinExistence type="predicted"/>
<keyword evidence="2 4" id="KW-0418">Kinase</keyword>
<dbReference type="Proteomes" id="UP001593940">
    <property type="component" value="Unassembled WGS sequence"/>
</dbReference>
<dbReference type="PROSITE" id="PS00583">
    <property type="entry name" value="PFKB_KINASES_1"/>
    <property type="match status" value="1"/>
</dbReference>
<name>A0ABV6YHS3_9HYPH</name>
<protein>
    <submittedName>
        <fullName evidence="4">Carbohydrate kinase family protein</fullName>
    </submittedName>
</protein>